<dbReference type="PANTHER" id="PTHR47245:SF2">
    <property type="entry name" value="PEPTIDYL-PROLYL CIS-TRANS ISOMERASE HP_0175-RELATED"/>
    <property type="match status" value="1"/>
</dbReference>
<reference evidence="2" key="1">
    <citation type="journal article" date="2014" name="Front. Microbiol.">
        <title>High frequency of phylogenetically diverse reductive dehalogenase-homologous genes in deep subseafloor sedimentary metagenomes.</title>
        <authorList>
            <person name="Kawai M."/>
            <person name="Futagami T."/>
            <person name="Toyoda A."/>
            <person name="Takaki Y."/>
            <person name="Nishi S."/>
            <person name="Hori S."/>
            <person name="Arai W."/>
            <person name="Tsubouchi T."/>
            <person name="Morono Y."/>
            <person name="Uchiyama I."/>
            <person name="Ito T."/>
            <person name="Fujiyama A."/>
            <person name="Inagaki F."/>
            <person name="Takami H."/>
        </authorList>
    </citation>
    <scope>NUCLEOTIDE SEQUENCE</scope>
    <source>
        <strain evidence="2">Expedition CK06-06</strain>
    </source>
</reference>
<dbReference type="PANTHER" id="PTHR47245">
    <property type="entry name" value="PEPTIDYLPROLYL ISOMERASE"/>
    <property type="match status" value="1"/>
</dbReference>
<dbReference type="InterPro" id="IPR046357">
    <property type="entry name" value="PPIase_dom_sf"/>
</dbReference>
<dbReference type="EMBL" id="BARV01030829">
    <property type="protein sequence ID" value="GAI32671.1"/>
    <property type="molecule type" value="Genomic_DNA"/>
</dbReference>
<feature type="domain" description="PpiC" evidence="1">
    <location>
        <begin position="53"/>
        <end position="149"/>
    </location>
</feature>
<organism evidence="2">
    <name type="scientific">marine sediment metagenome</name>
    <dbReference type="NCBI Taxonomy" id="412755"/>
    <lineage>
        <taxon>unclassified sequences</taxon>
        <taxon>metagenomes</taxon>
        <taxon>ecological metagenomes</taxon>
    </lineage>
</organism>
<evidence type="ECO:0000313" key="2">
    <source>
        <dbReference type="EMBL" id="GAI32671.1"/>
    </source>
</evidence>
<dbReference type="InterPro" id="IPR000297">
    <property type="entry name" value="PPIase_PpiC"/>
</dbReference>
<dbReference type="GO" id="GO:0003755">
    <property type="term" value="F:peptidyl-prolyl cis-trans isomerase activity"/>
    <property type="evidence" value="ECO:0007669"/>
    <property type="project" value="InterPro"/>
</dbReference>
<proteinExistence type="predicted"/>
<dbReference type="InterPro" id="IPR050245">
    <property type="entry name" value="PrsA_foldase"/>
</dbReference>
<comment type="caution">
    <text evidence="2">The sequence shown here is derived from an EMBL/GenBank/DDBJ whole genome shotgun (WGS) entry which is preliminary data.</text>
</comment>
<protein>
    <recommendedName>
        <fullName evidence="1">PpiC domain-containing protein</fullName>
    </recommendedName>
</protein>
<gene>
    <name evidence="2" type="ORF">S06H3_48901</name>
</gene>
<name>X1NR29_9ZZZZ</name>
<dbReference type="PROSITE" id="PS50198">
    <property type="entry name" value="PPIC_PPIASE_2"/>
    <property type="match status" value="1"/>
</dbReference>
<sequence length="194" mass="21970">DFDAEDDGKIKDAIEMQIRVERRLEDVCKDIPGPSQEAVLQYYEENKEQLKSPEQIRVGHIVKHISWQTDEAAAQNVITKAQDELKNGAVFETLAQKYSDCPENGGDLGYITRGQMVEEFDDVVFNLDVGQTSNVFRTRFGFHIAKVYDRKPAVLPGLEEVRGRIVNALKEQAKSKAIDAFIDQLKSKAKIEKI</sequence>
<dbReference type="SUPFAM" id="SSF54534">
    <property type="entry name" value="FKBP-like"/>
    <property type="match status" value="1"/>
</dbReference>
<dbReference type="Pfam" id="PF00639">
    <property type="entry name" value="Rotamase"/>
    <property type="match status" value="1"/>
</dbReference>
<dbReference type="AlphaFoldDB" id="X1NR29"/>
<feature type="non-terminal residue" evidence="2">
    <location>
        <position position="1"/>
    </location>
</feature>
<dbReference type="Gene3D" id="3.10.50.40">
    <property type="match status" value="1"/>
</dbReference>
<accession>X1NR29</accession>
<evidence type="ECO:0000259" key="1">
    <source>
        <dbReference type="PROSITE" id="PS50198"/>
    </source>
</evidence>